<dbReference type="OrthoDB" id="3732531at2"/>
<gene>
    <name evidence="2" type="ORF">EUA98_19105</name>
</gene>
<organism evidence="2 3">
    <name type="scientific">Pengzhenrongella frigida</name>
    <dbReference type="NCBI Taxonomy" id="1259133"/>
    <lineage>
        <taxon>Bacteria</taxon>
        <taxon>Bacillati</taxon>
        <taxon>Actinomycetota</taxon>
        <taxon>Actinomycetes</taxon>
        <taxon>Micrococcales</taxon>
        <taxon>Pengzhenrongella</taxon>
    </lineage>
</organism>
<dbReference type="RefSeq" id="WP_130104274.1">
    <property type="nucleotide sequence ID" value="NZ_SDWW01000084.1"/>
</dbReference>
<protein>
    <submittedName>
        <fullName evidence="2">Uncharacterized protein</fullName>
    </submittedName>
</protein>
<evidence type="ECO:0000256" key="1">
    <source>
        <dbReference type="SAM" id="MobiDB-lite"/>
    </source>
</evidence>
<feature type="compositionally biased region" description="Basic and acidic residues" evidence="1">
    <location>
        <begin position="1"/>
        <end position="10"/>
    </location>
</feature>
<sequence length="143" mass="14999">MSTGDFRDLEPEPTLAEPPVAPTAPSPLAVHGDPSRPAPDPDLALTQATDRAQRAQVAWMRPADMPTLVGRELLGRAVEVQAAFAHRSWSAPARITRAAIGTHDRPLAPAPDAGLEPPPGVDARGADADELLDGPDQQGVQLT</sequence>
<evidence type="ECO:0000313" key="2">
    <source>
        <dbReference type="EMBL" id="RYV49373.1"/>
    </source>
</evidence>
<name>A0A4Q5MWR9_9MICO</name>
<evidence type="ECO:0000313" key="3">
    <source>
        <dbReference type="Proteomes" id="UP000293764"/>
    </source>
</evidence>
<reference evidence="2 3" key="1">
    <citation type="submission" date="2019-01" db="EMBL/GenBank/DDBJ databases">
        <title>Novel species of Cellulomonas.</title>
        <authorList>
            <person name="Liu Q."/>
            <person name="Xin Y.-H."/>
        </authorList>
    </citation>
    <scope>NUCLEOTIDE SEQUENCE [LARGE SCALE GENOMIC DNA]</scope>
    <source>
        <strain evidence="2 3">HLT2-17</strain>
    </source>
</reference>
<proteinExistence type="predicted"/>
<feature type="region of interest" description="Disordered" evidence="1">
    <location>
        <begin position="102"/>
        <end position="143"/>
    </location>
</feature>
<comment type="caution">
    <text evidence="2">The sequence shown here is derived from an EMBL/GenBank/DDBJ whole genome shotgun (WGS) entry which is preliminary data.</text>
</comment>
<dbReference type="AlphaFoldDB" id="A0A4Q5MWR9"/>
<accession>A0A4Q5MWR9</accession>
<dbReference type="EMBL" id="SDWW01000084">
    <property type="protein sequence ID" value="RYV49373.1"/>
    <property type="molecule type" value="Genomic_DNA"/>
</dbReference>
<keyword evidence="3" id="KW-1185">Reference proteome</keyword>
<dbReference type="Proteomes" id="UP000293764">
    <property type="component" value="Unassembled WGS sequence"/>
</dbReference>
<feature type="region of interest" description="Disordered" evidence="1">
    <location>
        <begin position="1"/>
        <end position="43"/>
    </location>
</feature>